<organism evidence="2 3">
    <name type="scientific">Salinisphaera dokdonensis CL-ES53</name>
    <dbReference type="NCBI Taxonomy" id="1304272"/>
    <lineage>
        <taxon>Bacteria</taxon>
        <taxon>Pseudomonadati</taxon>
        <taxon>Pseudomonadota</taxon>
        <taxon>Gammaproteobacteria</taxon>
        <taxon>Salinisphaerales</taxon>
        <taxon>Salinisphaeraceae</taxon>
        <taxon>Salinisphaera</taxon>
    </lineage>
</organism>
<evidence type="ECO:0000313" key="2">
    <source>
        <dbReference type="EMBL" id="MES1930117.1"/>
    </source>
</evidence>
<proteinExistence type="predicted"/>
<dbReference type="InterPro" id="IPR038696">
    <property type="entry name" value="IalB_sf"/>
</dbReference>
<evidence type="ECO:0008006" key="4">
    <source>
        <dbReference type="Google" id="ProtNLM"/>
    </source>
</evidence>
<sequence length="172" mass="18715">MSLRLVSGFSAAVFAVSLLFSAPGFAQQSGGENMKVETYNDWEVRCPEQARNGGCEMTQLVNSPDNGKPILRVVMGYPPEVDTAAMVFILPLGTRLAPGVQLQVDSGQAQAFPFQICLEQGCRADFPVDDALRNRMRSGSNATVSLIDPQGERMDLTVSLQGFTDADNRIRR</sequence>
<evidence type="ECO:0000313" key="3">
    <source>
        <dbReference type="Proteomes" id="UP001460888"/>
    </source>
</evidence>
<dbReference type="InterPro" id="IPR010642">
    <property type="entry name" value="Invasion_prot_B"/>
</dbReference>
<keyword evidence="3" id="KW-1185">Reference proteome</keyword>
<dbReference type="Gene3D" id="2.60.40.1880">
    <property type="entry name" value="Invasion associated locus B (IalB) protein"/>
    <property type="match status" value="1"/>
</dbReference>
<name>A0ABV2B3I5_9GAMM</name>
<feature type="signal peptide" evidence="1">
    <location>
        <begin position="1"/>
        <end position="26"/>
    </location>
</feature>
<feature type="chain" id="PRO_5045217213" description="Invasion protein B-like protein" evidence="1">
    <location>
        <begin position="27"/>
        <end position="172"/>
    </location>
</feature>
<evidence type="ECO:0000256" key="1">
    <source>
        <dbReference type="SAM" id="SignalP"/>
    </source>
</evidence>
<dbReference type="Pfam" id="PF06776">
    <property type="entry name" value="IalB"/>
    <property type="match status" value="1"/>
</dbReference>
<dbReference type="RefSeq" id="WP_353112029.1">
    <property type="nucleotide sequence ID" value="NZ_APND01000004.1"/>
</dbReference>
<dbReference type="EMBL" id="APND01000004">
    <property type="protein sequence ID" value="MES1930117.1"/>
    <property type="molecule type" value="Genomic_DNA"/>
</dbReference>
<comment type="caution">
    <text evidence="2">The sequence shown here is derived from an EMBL/GenBank/DDBJ whole genome shotgun (WGS) entry which is preliminary data.</text>
</comment>
<dbReference type="Proteomes" id="UP001460888">
    <property type="component" value="Unassembled WGS sequence"/>
</dbReference>
<protein>
    <recommendedName>
        <fullName evidence="4">Invasion protein B-like protein</fullName>
    </recommendedName>
</protein>
<accession>A0ABV2B3I5</accession>
<gene>
    <name evidence="2" type="ORF">SADO_12718</name>
</gene>
<reference evidence="2 3" key="1">
    <citation type="submission" date="2013-03" db="EMBL/GenBank/DDBJ databases">
        <title>Salinisphaera dokdonensis CL-ES53 Genome Sequencing.</title>
        <authorList>
            <person name="Li C."/>
            <person name="Lai Q."/>
            <person name="Shao Z."/>
        </authorList>
    </citation>
    <scope>NUCLEOTIDE SEQUENCE [LARGE SCALE GENOMIC DNA]</scope>
    <source>
        <strain evidence="2 3">CL-ES53</strain>
    </source>
</reference>
<keyword evidence="1" id="KW-0732">Signal</keyword>